<keyword evidence="2 4" id="KW-0560">Oxidoreductase</keyword>
<dbReference type="InterPro" id="IPR008274">
    <property type="entry name" value="AldOxase/xan_DH_MoCoBD1"/>
</dbReference>
<dbReference type="Proteomes" id="UP001589610">
    <property type="component" value="Unassembled WGS sequence"/>
</dbReference>
<dbReference type="InterPro" id="IPR046867">
    <property type="entry name" value="AldOxase/xan_DH_MoCoBD2"/>
</dbReference>
<dbReference type="SMART" id="SM01008">
    <property type="entry name" value="Ald_Xan_dh_C"/>
    <property type="match status" value="1"/>
</dbReference>
<dbReference type="Pfam" id="PF20256">
    <property type="entry name" value="MoCoBD_2"/>
    <property type="match status" value="1"/>
</dbReference>
<reference evidence="4 5" key="1">
    <citation type="submission" date="2024-09" db="EMBL/GenBank/DDBJ databases">
        <authorList>
            <person name="Sun Q."/>
            <person name="Mori K."/>
        </authorList>
    </citation>
    <scope>NUCLEOTIDE SEQUENCE [LARGE SCALE GENOMIC DNA]</scope>
    <source>
        <strain evidence="4 5">JCM 3028</strain>
    </source>
</reference>
<dbReference type="GO" id="GO:0008805">
    <property type="term" value="F:carbon-monoxide oxygenase activity"/>
    <property type="evidence" value="ECO:0007669"/>
    <property type="project" value="UniProtKB-EC"/>
</dbReference>
<evidence type="ECO:0000313" key="5">
    <source>
        <dbReference type="Proteomes" id="UP001589610"/>
    </source>
</evidence>
<dbReference type="SUPFAM" id="SSF56003">
    <property type="entry name" value="Molybdenum cofactor-binding domain"/>
    <property type="match status" value="1"/>
</dbReference>
<keyword evidence="5" id="KW-1185">Reference proteome</keyword>
<dbReference type="InterPro" id="IPR037165">
    <property type="entry name" value="AldOxase/xan_DH_Mopterin-bd_sf"/>
</dbReference>
<comment type="caution">
    <text evidence="4">The sequence shown here is derived from an EMBL/GenBank/DDBJ whole genome shotgun (WGS) entry which is preliminary data.</text>
</comment>
<feature type="domain" description="Aldehyde oxidase/xanthine dehydrogenase a/b hammerhead" evidence="3">
    <location>
        <begin position="20"/>
        <end position="135"/>
    </location>
</feature>
<accession>A0ABV5TMC4</accession>
<dbReference type="Gene3D" id="3.90.1170.50">
    <property type="entry name" value="Aldehyde oxidase/xanthine dehydrogenase, a/b hammerhead"/>
    <property type="match status" value="1"/>
</dbReference>
<evidence type="ECO:0000259" key="3">
    <source>
        <dbReference type="SMART" id="SM01008"/>
    </source>
</evidence>
<dbReference type="EMBL" id="JBHMBS010000020">
    <property type="protein sequence ID" value="MFB9680162.1"/>
    <property type="molecule type" value="Genomic_DNA"/>
</dbReference>
<organism evidence="4 5">
    <name type="scientific">Streptosporangium vulgare</name>
    <dbReference type="NCBI Taxonomy" id="46190"/>
    <lineage>
        <taxon>Bacteria</taxon>
        <taxon>Bacillati</taxon>
        <taxon>Actinomycetota</taxon>
        <taxon>Actinomycetes</taxon>
        <taxon>Streptosporangiales</taxon>
        <taxon>Streptosporangiaceae</taxon>
        <taxon>Streptosporangium</taxon>
    </lineage>
</organism>
<sequence>MTTKLFGEPVVRREDPRLLTGKGLYLDDLGSGSLEAAFVRSPHAHARIRDIDVSAAIEVDGLVAIYTWEDLPGALAQPLPLLIPHPALTHGRTAYPLAREIVRHVGEPVVMVVARDRYLAEDACALIRVDYEILKPVVGVEEAAQSAQLVHEGVPGNVGAHLVQEVPSADGLGAREAIDAAPHTLSFRLDIERSASMPLEGRGVHARWDADDRSLRVHSSTQTSTSVRMAIAAKLGLPLPKVEVIAPDVGGGFGVKIVHPWPEEILVPWAAMTLGHEVKWTEDRREHFVSSAHERAQVQSVRVGFDDEGRVLGLDVEILHDHGAYTPYGIIVPIITSTQLLGPYRIGAYRVEFSSIYTNTVQVTPYRGAGRPQGVFCMERTMDHIAEYLGADRTAVRAINFIQPDEFPYDQGLIFQDGRPLIYDSGDYPESLRMLKELIGWDDFPARKARAAEEGRTIGIGVGCYVEGTGVGPYEGGHVQITSDGRVHVSTGLTSQGQGHETVFAQIAASELGVPMERVSVVTGDTRRFGYAVGTFASRAAVMSGNAIALACRKVREKALRIAADALEADPRDLEIVDGEVRVAGIPGASIPLATVAVLSNPLRYAFDEEAARATQFAGAASYDRPPVAEGEEPGLEGRDYYSPIRSTFASGMHAAVVETDPLTAEIRILRYAVVHDCGKLINPMIVEGQIHGGVAQGVGGALYEKMVYDGHGQLLNASFMDFLMPYATEVPLIETAHLETPSPLNPLGIKGAGEAGVIPVSAVIASAIEDAEGIRIDKMPISPSDLFDLRRAATG</sequence>
<dbReference type="Gene3D" id="3.30.365.10">
    <property type="entry name" value="Aldehyde oxidase/xanthine dehydrogenase, molybdopterin binding domain"/>
    <property type="match status" value="4"/>
</dbReference>
<dbReference type="EC" id="1.2.5.3" evidence="4"/>
<dbReference type="InterPro" id="IPR000674">
    <property type="entry name" value="Ald_Oxase/Xan_DH_a/b"/>
</dbReference>
<dbReference type="Pfam" id="PF02738">
    <property type="entry name" value="MoCoBD_1"/>
    <property type="match status" value="1"/>
</dbReference>
<evidence type="ECO:0000256" key="1">
    <source>
        <dbReference type="ARBA" id="ARBA00022505"/>
    </source>
</evidence>
<keyword evidence="1" id="KW-0500">Molybdenum</keyword>
<dbReference type="PANTHER" id="PTHR11908">
    <property type="entry name" value="XANTHINE DEHYDROGENASE"/>
    <property type="match status" value="1"/>
</dbReference>
<proteinExistence type="predicted"/>
<evidence type="ECO:0000313" key="4">
    <source>
        <dbReference type="EMBL" id="MFB9680162.1"/>
    </source>
</evidence>
<dbReference type="SUPFAM" id="SSF54665">
    <property type="entry name" value="CO dehydrogenase molybdoprotein N-domain-like"/>
    <property type="match status" value="1"/>
</dbReference>
<dbReference type="Pfam" id="PF01315">
    <property type="entry name" value="Ald_Xan_dh_C"/>
    <property type="match status" value="1"/>
</dbReference>
<dbReference type="RefSeq" id="WP_344748234.1">
    <property type="nucleotide sequence ID" value="NZ_BAAAWW010000151.1"/>
</dbReference>
<dbReference type="PANTHER" id="PTHR11908:SF132">
    <property type="entry name" value="ALDEHYDE OXIDASE 1-RELATED"/>
    <property type="match status" value="1"/>
</dbReference>
<name>A0ABV5TMC4_9ACTN</name>
<dbReference type="InterPro" id="IPR016208">
    <property type="entry name" value="Ald_Oxase/xanthine_DH-like"/>
</dbReference>
<dbReference type="InterPro" id="IPR036856">
    <property type="entry name" value="Ald_Oxase/Xan_DH_a/b_sf"/>
</dbReference>
<protein>
    <submittedName>
        <fullName evidence="4">Aerobic carbon-monoxide dehydrogenase large subunit</fullName>
        <ecNumber evidence="4">1.2.5.3</ecNumber>
    </submittedName>
</protein>
<gene>
    <name evidence="4" type="primary">cutA</name>
    <name evidence="4" type="ORF">ACFFRH_32170</name>
</gene>
<dbReference type="NCBIfam" id="NF040766">
    <property type="entry name" value="CODH_aero_grp5"/>
    <property type="match status" value="1"/>
</dbReference>
<evidence type="ECO:0000256" key="2">
    <source>
        <dbReference type="ARBA" id="ARBA00023002"/>
    </source>
</evidence>